<dbReference type="SUPFAM" id="SSF53850">
    <property type="entry name" value="Periplasmic binding protein-like II"/>
    <property type="match status" value="1"/>
</dbReference>
<evidence type="ECO:0000256" key="8">
    <source>
        <dbReference type="ARBA" id="ARBA00023170"/>
    </source>
</evidence>
<evidence type="ECO:0000313" key="18">
    <source>
        <dbReference type="Proteomes" id="UP001497497"/>
    </source>
</evidence>
<evidence type="ECO:0000256" key="11">
    <source>
        <dbReference type="ARBA" id="ARBA00023303"/>
    </source>
</evidence>
<feature type="binding site" evidence="12">
    <location>
        <position position="8"/>
    </location>
    <ligand>
        <name>L-glutamate</name>
        <dbReference type="ChEBI" id="CHEBI:29985"/>
    </ligand>
</feature>
<evidence type="ECO:0000256" key="4">
    <source>
        <dbReference type="ARBA" id="ARBA00022692"/>
    </source>
</evidence>
<protein>
    <recommendedName>
        <fullName evidence="19">Ionotropic glutamate receptor C-terminal domain-containing protein</fullName>
    </recommendedName>
</protein>
<evidence type="ECO:0000259" key="16">
    <source>
        <dbReference type="Pfam" id="PF10613"/>
    </source>
</evidence>
<dbReference type="InterPro" id="IPR001320">
    <property type="entry name" value="Iontro_rcpt_C"/>
</dbReference>
<feature type="non-terminal residue" evidence="17">
    <location>
        <position position="1"/>
    </location>
</feature>
<dbReference type="Gene3D" id="3.40.190.10">
    <property type="entry name" value="Periplasmic binding protein-like II"/>
    <property type="match status" value="1"/>
</dbReference>
<accession>A0AAV2HKF0</accession>
<keyword evidence="10" id="KW-1071">Ligand-gated ion channel</keyword>
<evidence type="ECO:0000256" key="5">
    <source>
        <dbReference type="ARBA" id="ARBA00022989"/>
    </source>
</evidence>
<keyword evidence="4 14" id="KW-0812">Transmembrane</keyword>
<evidence type="ECO:0000256" key="1">
    <source>
        <dbReference type="ARBA" id="ARBA00004651"/>
    </source>
</evidence>
<dbReference type="EMBL" id="CAXITT010000164">
    <property type="protein sequence ID" value="CAL1534207.1"/>
    <property type="molecule type" value="Genomic_DNA"/>
</dbReference>
<dbReference type="Pfam" id="PF10613">
    <property type="entry name" value="Lig_chan-Glu_bd"/>
    <property type="match status" value="1"/>
</dbReference>
<feature type="domain" description="Ionotropic glutamate receptor C-terminal" evidence="15">
    <location>
        <begin position="53"/>
        <end position="162"/>
    </location>
</feature>
<dbReference type="InterPro" id="IPR015683">
    <property type="entry name" value="Ionotropic_Glu_rcpt"/>
</dbReference>
<evidence type="ECO:0000256" key="9">
    <source>
        <dbReference type="ARBA" id="ARBA00023180"/>
    </source>
</evidence>
<feature type="domain" description="Ionotropic glutamate receptor L-glutamate and glycine-binding" evidence="16">
    <location>
        <begin position="1"/>
        <end position="35"/>
    </location>
</feature>
<organism evidence="17 18">
    <name type="scientific">Lymnaea stagnalis</name>
    <name type="common">Great pond snail</name>
    <name type="synonym">Helix stagnalis</name>
    <dbReference type="NCBI Taxonomy" id="6523"/>
    <lineage>
        <taxon>Eukaryota</taxon>
        <taxon>Metazoa</taxon>
        <taxon>Spiralia</taxon>
        <taxon>Lophotrochozoa</taxon>
        <taxon>Mollusca</taxon>
        <taxon>Gastropoda</taxon>
        <taxon>Heterobranchia</taxon>
        <taxon>Euthyneura</taxon>
        <taxon>Panpulmonata</taxon>
        <taxon>Hygrophila</taxon>
        <taxon>Lymnaeoidea</taxon>
        <taxon>Lymnaeidae</taxon>
        <taxon>Lymnaea</taxon>
    </lineage>
</organism>
<reference evidence="17 18" key="1">
    <citation type="submission" date="2024-04" db="EMBL/GenBank/DDBJ databases">
        <authorList>
            <consortium name="Genoscope - CEA"/>
            <person name="William W."/>
        </authorList>
    </citation>
    <scope>NUCLEOTIDE SEQUENCE [LARGE SCALE GENOMIC DNA]</scope>
</reference>
<evidence type="ECO:0008006" key="19">
    <source>
        <dbReference type="Google" id="ProtNLM"/>
    </source>
</evidence>
<sequence length="220" mass="24489">DFAVGPLSITAPRSVVIDFTTPFMEDGVGIITKKPDIGSDTMFRLFKAMQPMVWACLCASVIGISFVIYLVNHWSPYSQPNSCTTEAQQLRVFQCFWSALGSTLSQGSEFQPKSSSGRIVLGFWWVFTIILVSTYTANMAAVLTITIYDKPINSLAELASQSEIKPLVKVGSNLETLLQEAKDSIYRKIWHMKIESGLIVITNEQALELVRTRDTAFMTD</sequence>
<keyword evidence="7 14" id="KW-0472">Membrane</keyword>
<evidence type="ECO:0000256" key="3">
    <source>
        <dbReference type="ARBA" id="ARBA00022475"/>
    </source>
</evidence>
<keyword evidence="18" id="KW-1185">Reference proteome</keyword>
<dbReference type="GO" id="GO:0038023">
    <property type="term" value="F:signaling receptor activity"/>
    <property type="evidence" value="ECO:0007669"/>
    <property type="project" value="InterPro"/>
</dbReference>
<evidence type="ECO:0000256" key="7">
    <source>
        <dbReference type="ARBA" id="ARBA00023136"/>
    </source>
</evidence>
<evidence type="ECO:0000256" key="2">
    <source>
        <dbReference type="ARBA" id="ARBA00022448"/>
    </source>
</evidence>
<dbReference type="Proteomes" id="UP001497497">
    <property type="component" value="Unassembled WGS sequence"/>
</dbReference>
<feature type="binding site" evidence="12">
    <location>
        <position position="220"/>
    </location>
    <ligand>
        <name>L-glutamate</name>
        <dbReference type="ChEBI" id="CHEBI:29985"/>
    </ligand>
</feature>
<keyword evidence="6" id="KW-0406">Ion transport</keyword>
<evidence type="ECO:0000256" key="12">
    <source>
        <dbReference type="PIRSR" id="PIRSR601508-1"/>
    </source>
</evidence>
<evidence type="ECO:0000256" key="13">
    <source>
        <dbReference type="PIRSR" id="PIRSR601508-2"/>
    </source>
</evidence>
<evidence type="ECO:0000259" key="15">
    <source>
        <dbReference type="Pfam" id="PF00060"/>
    </source>
</evidence>
<comment type="subcellular location">
    <subcellularLocation>
        <location evidence="1">Cell membrane</location>
        <topology evidence="1">Multi-pass membrane protein</topology>
    </subcellularLocation>
</comment>
<dbReference type="Gene3D" id="1.10.287.70">
    <property type="match status" value="1"/>
</dbReference>
<feature type="site" description="Crucial to convey clamshell closure to channel opening" evidence="13">
    <location>
        <position position="152"/>
    </location>
</feature>
<feature type="transmembrane region" description="Helical" evidence="14">
    <location>
        <begin position="52"/>
        <end position="71"/>
    </location>
</feature>
<keyword evidence="5 14" id="KW-1133">Transmembrane helix</keyword>
<keyword evidence="3" id="KW-1003">Cell membrane</keyword>
<evidence type="ECO:0000256" key="14">
    <source>
        <dbReference type="SAM" id="Phobius"/>
    </source>
</evidence>
<dbReference type="GO" id="GO:0015276">
    <property type="term" value="F:ligand-gated monoatomic ion channel activity"/>
    <property type="evidence" value="ECO:0007669"/>
    <property type="project" value="InterPro"/>
</dbReference>
<dbReference type="PRINTS" id="PR00177">
    <property type="entry name" value="NMDARECEPTOR"/>
</dbReference>
<keyword evidence="11" id="KW-0407">Ion channel</keyword>
<feature type="transmembrane region" description="Helical" evidence="14">
    <location>
        <begin position="123"/>
        <end position="148"/>
    </location>
</feature>
<dbReference type="InterPro" id="IPR019594">
    <property type="entry name" value="Glu/Gly-bd"/>
</dbReference>
<dbReference type="InterPro" id="IPR001508">
    <property type="entry name" value="Iono_Glu_rcpt_met"/>
</dbReference>
<dbReference type="PANTHER" id="PTHR18966">
    <property type="entry name" value="IONOTROPIC GLUTAMATE RECEPTOR"/>
    <property type="match status" value="1"/>
</dbReference>
<evidence type="ECO:0000256" key="6">
    <source>
        <dbReference type="ARBA" id="ARBA00023065"/>
    </source>
</evidence>
<dbReference type="GO" id="GO:0005886">
    <property type="term" value="C:plasma membrane"/>
    <property type="evidence" value="ECO:0007669"/>
    <property type="project" value="UniProtKB-SubCell"/>
</dbReference>
<evidence type="ECO:0000313" key="17">
    <source>
        <dbReference type="EMBL" id="CAL1534207.1"/>
    </source>
</evidence>
<keyword evidence="9" id="KW-0325">Glycoprotein</keyword>
<proteinExistence type="predicted"/>
<evidence type="ECO:0000256" key="10">
    <source>
        <dbReference type="ARBA" id="ARBA00023286"/>
    </source>
</evidence>
<comment type="caution">
    <text evidence="17">The sequence shown here is derived from an EMBL/GenBank/DDBJ whole genome shotgun (WGS) entry which is preliminary data.</text>
</comment>
<keyword evidence="8" id="KW-0675">Receptor</keyword>
<feature type="non-terminal residue" evidence="17">
    <location>
        <position position="220"/>
    </location>
</feature>
<feature type="binding site" evidence="12">
    <location>
        <position position="13"/>
    </location>
    <ligand>
        <name>L-glutamate</name>
        <dbReference type="ChEBI" id="CHEBI:29985"/>
    </ligand>
</feature>
<dbReference type="FunFam" id="1.10.287.70:FF:000143">
    <property type="entry name" value="Probable glutamate receptor"/>
    <property type="match status" value="1"/>
</dbReference>
<dbReference type="AlphaFoldDB" id="A0AAV2HKF0"/>
<dbReference type="Pfam" id="PF00060">
    <property type="entry name" value="Lig_chan"/>
    <property type="match status" value="1"/>
</dbReference>
<gene>
    <name evidence="17" type="ORF">GSLYS_00008167001</name>
</gene>
<feature type="binding site" evidence="12">
    <location>
        <position position="6"/>
    </location>
    <ligand>
        <name>L-glutamate</name>
        <dbReference type="ChEBI" id="CHEBI:29985"/>
    </ligand>
</feature>
<name>A0AAV2HKF0_LYMST</name>
<keyword evidence="2" id="KW-0813">Transport</keyword>